<keyword evidence="5 9" id="KW-0010">Activator</keyword>
<dbReference type="GO" id="GO:0003712">
    <property type="term" value="F:transcription coregulator activity"/>
    <property type="evidence" value="ECO:0007669"/>
    <property type="project" value="UniProtKB-UniRule"/>
</dbReference>
<keyword evidence="7 9" id="KW-0539">Nucleus</keyword>
<keyword evidence="6 9" id="KW-0804">Transcription</keyword>
<comment type="subunit">
    <text evidence="9">Component of the Mediator complex.</text>
</comment>
<protein>
    <recommendedName>
        <fullName evidence="3 9">Mediator of RNA polymerase II transcription subunit 14</fullName>
    </recommendedName>
    <alternativeName>
        <fullName evidence="8 9">Mediator complex subunit 14</fullName>
    </alternativeName>
</protein>
<keyword evidence="4 9" id="KW-0805">Transcription regulation</keyword>
<dbReference type="PANTHER" id="PTHR12809:SF2">
    <property type="entry name" value="MEDIATOR OF RNA POLYMERASE II TRANSCRIPTION SUBUNIT 14"/>
    <property type="match status" value="1"/>
</dbReference>
<evidence type="ECO:0000256" key="2">
    <source>
        <dbReference type="ARBA" id="ARBA00007813"/>
    </source>
</evidence>
<comment type="subcellular location">
    <subcellularLocation>
        <location evidence="1 9">Nucleus</location>
    </subcellularLocation>
</comment>
<comment type="function">
    <text evidence="9">Component of the Mediator complex, a coactivator involved in the regulated transcription of nearly all RNA polymerase II-dependent genes. Mediator functions as a bridge to convey information from gene-specific regulatory proteins to the basal RNA polymerase II transcription machinery. Mediator is recruited to promoters by direct interactions with regulatory proteins and serves as a scaffold for the assembly of a functional preinitiation complex with RNA polymerase II and the general transcription factors.</text>
</comment>
<evidence type="ECO:0000259" key="11">
    <source>
        <dbReference type="Pfam" id="PF08638"/>
    </source>
</evidence>
<dbReference type="GO" id="GO:0006357">
    <property type="term" value="P:regulation of transcription by RNA polymerase II"/>
    <property type="evidence" value="ECO:0007669"/>
    <property type="project" value="InterPro"/>
</dbReference>
<evidence type="ECO:0000256" key="10">
    <source>
        <dbReference type="SAM" id="MobiDB-lite"/>
    </source>
</evidence>
<dbReference type="Proteomes" id="UP001217918">
    <property type="component" value="Unassembled WGS sequence"/>
</dbReference>
<dbReference type="Pfam" id="PF08638">
    <property type="entry name" value="Med14"/>
    <property type="match status" value="1"/>
</dbReference>
<comment type="caution">
    <text evidence="12">The sequence shown here is derived from an EMBL/GenBank/DDBJ whole genome shotgun (WGS) entry which is preliminary data.</text>
</comment>
<evidence type="ECO:0000256" key="8">
    <source>
        <dbReference type="ARBA" id="ARBA00032007"/>
    </source>
</evidence>
<dbReference type="InterPro" id="IPR013947">
    <property type="entry name" value="Mediator_Med14"/>
</dbReference>
<organism evidence="12 13">
    <name type="scientific">Phyllachora maydis</name>
    <dbReference type="NCBI Taxonomy" id="1825666"/>
    <lineage>
        <taxon>Eukaryota</taxon>
        <taxon>Fungi</taxon>
        <taxon>Dikarya</taxon>
        <taxon>Ascomycota</taxon>
        <taxon>Pezizomycotina</taxon>
        <taxon>Sordariomycetes</taxon>
        <taxon>Sordariomycetidae</taxon>
        <taxon>Phyllachorales</taxon>
        <taxon>Phyllachoraceae</taxon>
        <taxon>Phyllachora</taxon>
    </lineage>
</organism>
<evidence type="ECO:0000256" key="7">
    <source>
        <dbReference type="ARBA" id="ARBA00023242"/>
    </source>
</evidence>
<accession>A0AAD9ME47</accession>
<evidence type="ECO:0000313" key="12">
    <source>
        <dbReference type="EMBL" id="KAK2073022.1"/>
    </source>
</evidence>
<feature type="region of interest" description="Disordered" evidence="10">
    <location>
        <begin position="56"/>
        <end position="78"/>
    </location>
</feature>
<evidence type="ECO:0000256" key="3">
    <source>
        <dbReference type="ARBA" id="ARBA00019619"/>
    </source>
</evidence>
<feature type="region of interest" description="Disordered" evidence="10">
    <location>
        <begin position="1074"/>
        <end position="1146"/>
    </location>
</feature>
<keyword evidence="13" id="KW-1185">Reference proteome</keyword>
<feature type="compositionally biased region" description="Low complexity" evidence="10">
    <location>
        <begin position="1078"/>
        <end position="1087"/>
    </location>
</feature>
<sequence length="1146" mass="128170">MSVAIKKEGALPNGLHTNHERDFRANGLNGSVPKPDAHPNQEKEMAEFHLTNGAEVHSNHKNDNNGSIGPEPQRSSSLAHRMDELPEEIQHITEDIMPLGLLLTRLAQATHNETERMIGILAAKSLPDAIVNGNSDYRSTNNEDASPESLDKKRILLDFLQQQHTKWVKALVLTEWSKRSAHIGRLIDIRSYLATQLDQFTANLGELINVKRDLHWARLPAPDLKTALQVLEEGEASFLPEFGYIEPPPMPLEEIARTIDQLNTILSVRLTTEEFGTMPVPFRDYTIRSGRVTFRVDGEFEVDLTVADEDFDSQFWFIDFRLLGTPAITEIPEYIRNYVEQSMNGILKSEGLVGCYRHLHEMVLTLKIAEIRRQAVELSRGRWADSLKVERLNRAMSFQYWANRYPTLAKETQSWVIIGVRSCNGSGGTEEGDSPSSIFLRWFRDGKEVKDFDIPLDVNNIRVESLLKSVVARHIEYVLMTLQGKLLSKPRFSSRHSHLDLAICRDEPDKTRLKIQLFDDKSMVICIDPISGIFTMTPMTPLVMEGQKKLNSMPSVSDDVPMALEKLRCLVITQELHHRYRTSLWNVARPPIRADELKVLVQIREAYHAVWLRNRRLPDDCYVLLTLSPSGDRWWMLQLSSGNPRGTNHVGLFTQVPMSSQQVSLSEEFMDHLLAFLSGLITQICDIKDLKSRRVRHVMRAMQNPRLPPQVKLPTLAICLTDLLRPRNGASQSMRLWAHNFVTVGFHGIQHPPDLQRSVDPEPARHPLLNYVVEARLTVTDKSKFSQLKGRVDRDVVYSPRTGQFALRLRAEVGKHLLGILVPRLRALERLVDFVDAIRRGGQGITPQSMSLRTISFSYGDGGVQGASASPVPKSWQVRLDLTRDENIDIVLGKGSPHLRVVDCLSTFASARFDQLPQALLVTLPLYRALDRIESAWTDIVANQQGHVAIFVKTLEWLTLRYTMTSSHSPASERVLQLDIKPQSRKGSTLWHVRRLDPERAVTTSPNSAATATTANHGSEPPDDYLNKVLAQKVWNTSGTGWAGLGTGAAASLEQGIEPLLDLIDQTVRSLVGPPPSFMAAPPSSSAHQKHNPHGVVGSLPAPTAKPAQSAAAPPQQRPPPQQIISPNHGRAGSAKGTGPAVVVID</sequence>
<feature type="compositionally biased region" description="Low complexity" evidence="10">
    <location>
        <begin position="1101"/>
        <end position="1115"/>
    </location>
</feature>
<dbReference type="AlphaFoldDB" id="A0AAD9ME47"/>
<dbReference type="PANTHER" id="PTHR12809">
    <property type="entry name" value="MEDIATOR COMPLEX SUBUNIT"/>
    <property type="match status" value="1"/>
</dbReference>
<dbReference type="InterPro" id="IPR055122">
    <property type="entry name" value="Med14_N"/>
</dbReference>
<dbReference type="EMBL" id="JAQQPM010000006">
    <property type="protein sequence ID" value="KAK2073022.1"/>
    <property type="molecule type" value="Genomic_DNA"/>
</dbReference>
<dbReference type="GO" id="GO:0070847">
    <property type="term" value="C:core mediator complex"/>
    <property type="evidence" value="ECO:0007669"/>
    <property type="project" value="TreeGrafter"/>
</dbReference>
<comment type="similarity">
    <text evidence="2 9">Belongs to the Mediator complex subunit 14 family.</text>
</comment>
<evidence type="ECO:0000256" key="4">
    <source>
        <dbReference type="ARBA" id="ARBA00023015"/>
    </source>
</evidence>
<proteinExistence type="inferred from homology"/>
<reference evidence="12" key="1">
    <citation type="journal article" date="2023" name="Mol. Plant Microbe Interact.">
        <title>Elucidating the Obligate Nature and Biological Capacity of an Invasive Fungal Corn Pathogen.</title>
        <authorList>
            <person name="MacCready J.S."/>
            <person name="Roggenkamp E.M."/>
            <person name="Gdanetz K."/>
            <person name="Chilvers M.I."/>
        </authorList>
    </citation>
    <scope>NUCLEOTIDE SEQUENCE</scope>
    <source>
        <strain evidence="12">PM02</strain>
    </source>
</reference>
<evidence type="ECO:0000256" key="1">
    <source>
        <dbReference type="ARBA" id="ARBA00004123"/>
    </source>
</evidence>
<evidence type="ECO:0000256" key="9">
    <source>
        <dbReference type="RuleBase" id="RU365082"/>
    </source>
</evidence>
<name>A0AAD9ME47_9PEZI</name>
<dbReference type="GO" id="GO:0016592">
    <property type="term" value="C:mediator complex"/>
    <property type="evidence" value="ECO:0007669"/>
    <property type="project" value="UniProtKB-UniRule"/>
</dbReference>
<gene>
    <name evidence="12" type="ORF">P8C59_007336</name>
</gene>
<feature type="domain" description="Mediator complex subunit MED14 N-terminal" evidence="11">
    <location>
        <begin position="97"/>
        <end position="308"/>
    </location>
</feature>
<evidence type="ECO:0000256" key="5">
    <source>
        <dbReference type="ARBA" id="ARBA00023159"/>
    </source>
</evidence>
<feature type="region of interest" description="Disordered" evidence="10">
    <location>
        <begin position="1"/>
        <end position="39"/>
    </location>
</feature>
<dbReference type="Pfam" id="PF26204">
    <property type="entry name" value="Med14_fung"/>
    <property type="match status" value="1"/>
</dbReference>
<feature type="compositionally biased region" description="Low complexity" evidence="10">
    <location>
        <begin position="1001"/>
        <end position="1016"/>
    </location>
</feature>
<feature type="region of interest" description="Disordered" evidence="10">
    <location>
        <begin position="1000"/>
        <end position="1024"/>
    </location>
</feature>
<evidence type="ECO:0000256" key="6">
    <source>
        <dbReference type="ARBA" id="ARBA00023163"/>
    </source>
</evidence>
<evidence type="ECO:0000313" key="13">
    <source>
        <dbReference type="Proteomes" id="UP001217918"/>
    </source>
</evidence>